<proteinExistence type="predicted"/>
<gene>
    <name evidence="2" type="ORF">JQX14_14400</name>
    <name evidence="1" type="ORF">SUH3_12830</name>
</gene>
<reference evidence="2" key="2">
    <citation type="submission" date="2021-01" db="EMBL/GenBank/DDBJ databases">
        <title>Diatom-associated Roseobacters Show Island Model of Population Structure.</title>
        <authorList>
            <person name="Qu L."/>
            <person name="Feng X."/>
            <person name="Chen Y."/>
            <person name="Li L."/>
            <person name="Wang X."/>
            <person name="Hu Z."/>
            <person name="Wang H."/>
            <person name="Luo H."/>
        </authorList>
    </citation>
    <scope>NUCLEOTIDE SEQUENCE</scope>
    <source>
        <strain evidence="2">SM26-45</strain>
    </source>
</reference>
<accession>A0A073J7W7</accession>
<dbReference type="GeneID" id="68872305"/>
<dbReference type="RefSeq" id="WP_037931538.1">
    <property type="nucleotide sequence ID" value="NZ_CP054604.1"/>
</dbReference>
<dbReference type="OrthoDB" id="9858193at2"/>
<organism evidence="1 3">
    <name type="scientific">Pseudosulfitobacter pseudonitzschiae</name>
    <dbReference type="NCBI Taxonomy" id="1402135"/>
    <lineage>
        <taxon>Bacteria</taxon>
        <taxon>Pseudomonadati</taxon>
        <taxon>Pseudomonadota</taxon>
        <taxon>Alphaproteobacteria</taxon>
        <taxon>Rhodobacterales</taxon>
        <taxon>Roseobacteraceae</taxon>
        <taxon>Pseudosulfitobacter</taxon>
    </lineage>
</organism>
<dbReference type="Proteomes" id="UP000809337">
    <property type="component" value="Unassembled WGS sequence"/>
</dbReference>
<dbReference type="EMBL" id="JAMD01000026">
    <property type="protein sequence ID" value="KEJ93817.1"/>
    <property type="molecule type" value="Genomic_DNA"/>
</dbReference>
<reference evidence="1 3" key="1">
    <citation type="submission" date="2014-01" db="EMBL/GenBank/DDBJ databases">
        <title>Sulfitobacter sp. H3 (MCCC 1A00686) Genome Sequencing.</title>
        <authorList>
            <person name="Lai Q."/>
            <person name="Hong Z."/>
        </authorList>
    </citation>
    <scope>NUCLEOTIDE SEQUENCE [LARGE SCALE GENOMIC DNA]</scope>
    <source>
        <strain evidence="1 3">H3</strain>
    </source>
</reference>
<evidence type="ECO:0000313" key="1">
    <source>
        <dbReference type="EMBL" id="KEJ93817.1"/>
    </source>
</evidence>
<name>A0A073J7W7_9RHOB</name>
<evidence type="ECO:0000313" key="2">
    <source>
        <dbReference type="EMBL" id="MBM2355738.1"/>
    </source>
</evidence>
<dbReference type="Proteomes" id="UP000027746">
    <property type="component" value="Unassembled WGS sequence"/>
</dbReference>
<dbReference type="EMBL" id="JAFBWN010000009">
    <property type="protein sequence ID" value="MBM2355738.1"/>
    <property type="molecule type" value="Genomic_DNA"/>
</dbReference>
<dbReference type="AlphaFoldDB" id="A0A073J7W7"/>
<protein>
    <submittedName>
        <fullName evidence="1">Uncharacterized protein</fullName>
    </submittedName>
</protein>
<keyword evidence="3" id="KW-1185">Reference proteome</keyword>
<sequence length="99" mass="10769">MTQVWHCRGDRYNAGNLGIAGRSQLGLGNPVVKFGTDAQPARTLEPMIGEHKKPVSNTSKFKTAAAWQGRSTRRACVESPDFDGAGCRQEDGLIPFYTS</sequence>
<evidence type="ECO:0000313" key="3">
    <source>
        <dbReference type="Proteomes" id="UP000027746"/>
    </source>
</evidence>
<comment type="caution">
    <text evidence="1">The sequence shown here is derived from an EMBL/GenBank/DDBJ whole genome shotgun (WGS) entry which is preliminary data.</text>
</comment>